<dbReference type="OrthoDB" id="1743261at2759"/>
<feature type="domain" description="E2F/DP family winged-helix DNA-binding" evidence="9">
    <location>
        <begin position="143"/>
        <end position="208"/>
    </location>
</feature>
<comment type="subcellular location">
    <subcellularLocation>
        <location evidence="6">Nucleus</location>
    </subcellularLocation>
</comment>
<dbReference type="GO" id="GO:0000978">
    <property type="term" value="F:RNA polymerase II cis-regulatory region sequence-specific DNA binding"/>
    <property type="evidence" value="ECO:0007669"/>
    <property type="project" value="InterPro"/>
</dbReference>
<keyword evidence="5" id="KW-0131">Cell cycle</keyword>
<keyword evidence="11" id="KW-1185">Reference proteome</keyword>
<dbReference type="SUPFAM" id="SSF46785">
    <property type="entry name" value="Winged helix' DNA-binding domain"/>
    <property type="match status" value="1"/>
</dbReference>
<evidence type="ECO:0000256" key="3">
    <source>
        <dbReference type="ARBA" id="ARBA00023125"/>
    </source>
</evidence>
<evidence type="ECO:0000256" key="8">
    <source>
        <dbReference type="SAM" id="MobiDB-lite"/>
    </source>
</evidence>
<feature type="coiled-coil region" evidence="7">
    <location>
        <begin position="229"/>
        <end position="256"/>
    </location>
</feature>
<dbReference type="SUPFAM" id="SSF144074">
    <property type="entry name" value="E2F-DP heterodimerization region"/>
    <property type="match status" value="1"/>
</dbReference>
<gene>
    <name evidence="10" type="primary">E2FA</name>
    <name evidence="10" type="ORF">AXF42_Ash013834</name>
</gene>
<dbReference type="Pfam" id="PF02319">
    <property type="entry name" value="WHD_E2F_TDP"/>
    <property type="match status" value="1"/>
</dbReference>
<evidence type="ECO:0000313" key="11">
    <source>
        <dbReference type="Proteomes" id="UP000236161"/>
    </source>
</evidence>
<feature type="region of interest" description="Disordered" evidence="8">
    <location>
        <begin position="443"/>
        <end position="471"/>
    </location>
</feature>
<protein>
    <submittedName>
        <fullName evidence="10">Transcription factor E2FA</fullName>
    </submittedName>
</protein>
<feature type="compositionally biased region" description="Basic residues" evidence="8">
    <location>
        <begin position="103"/>
        <end position="115"/>
    </location>
</feature>
<evidence type="ECO:0000256" key="1">
    <source>
        <dbReference type="ARBA" id="ARBA00010940"/>
    </source>
</evidence>
<dbReference type="InterPro" id="IPR003316">
    <property type="entry name" value="E2F_WHTH_DNA-bd_dom"/>
</dbReference>
<keyword evidence="3 6" id="KW-0238">DNA-binding</keyword>
<proteinExistence type="inferred from homology"/>
<dbReference type="STRING" id="1088818.A0A2I0AS05"/>
<dbReference type="InterPro" id="IPR015633">
    <property type="entry name" value="E2F"/>
</dbReference>
<dbReference type="GO" id="GO:0090575">
    <property type="term" value="C:RNA polymerase II transcription regulator complex"/>
    <property type="evidence" value="ECO:0007669"/>
    <property type="project" value="TreeGrafter"/>
</dbReference>
<dbReference type="InterPro" id="IPR036388">
    <property type="entry name" value="WH-like_DNA-bd_sf"/>
</dbReference>
<dbReference type="PANTHER" id="PTHR12081:SF18">
    <property type="entry name" value="TRANSCRIPTION FACTOR E2F2-RELATED"/>
    <property type="match status" value="1"/>
</dbReference>
<dbReference type="CDD" id="cd14660">
    <property type="entry name" value="E2F_DD"/>
    <property type="match status" value="1"/>
</dbReference>
<dbReference type="Gene3D" id="1.10.10.10">
    <property type="entry name" value="Winged helix-like DNA-binding domain superfamily/Winged helix DNA-binding domain"/>
    <property type="match status" value="1"/>
</dbReference>
<evidence type="ECO:0000256" key="7">
    <source>
        <dbReference type="SAM" id="Coils"/>
    </source>
</evidence>
<dbReference type="Gene3D" id="6.10.250.540">
    <property type="match status" value="1"/>
</dbReference>
<dbReference type="InterPro" id="IPR037241">
    <property type="entry name" value="E2F-DP_heterodim"/>
</dbReference>
<keyword evidence="7" id="KW-0175">Coiled coil</keyword>
<dbReference type="AlphaFoldDB" id="A0A2I0AS05"/>
<keyword evidence="4 6" id="KW-0804">Transcription</keyword>
<dbReference type="InterPro" id="IPR036390">
    <property type="entry name" value="WH_DNA-bd_sf"/>
</dbReference>
<reference evidence="10 11" key="1">
    <citation type="journal article" date="2017" name="Nature">
        <title>The Apostasia genome and the evolution of orchids.</title>
        <authorList>
            <person name="Zhang G.Q."/>
            <person name="Liu K.W."/>
            <person name="Li Z."/>
            <person name="Lohaus R."/>
            <person name="Hsiao Y.Y."/>
            <person name="Niu S.C."/>
            <person name="Wang J.Y."/>
            <person name="Lin Y.C."/>
            <person name="Xu Q."/>
            <person name="Chen L.J."/>
            <person name="Yoshida K."/>
            <person name="Fujiwara S."/>
            <person name="Wang Z.W."/>
            <person name="Zhang Y.Q."/>
            <person name="Mitsuda N."/>
            <person name="Wang M."/>
            <person name="Liu G.H."/>
            <person name="Pecoraro L."/>
            <person name="Huang H.X."/>
            <person name="Xiao X.J."/>
            <person name="Lin M."/>
            <person name="Wu X.Y."/>
            <person name="Wu W.L."/>
            <person name="Chen Y.Y."/>
            <person name="Chang S.B."/>
            <person name="Sakamoto S."/>
            <person name="Ohme-Takagi M."/>
            <person name="Yagi M."/>
            <person name="Zeng S.J."/>
            <person name="Shen C.Y."/>
            <person name="Yeh C.M."/>
            <person name="Luo Y.B."/>
            <person name="Tsai W.C."/>
            <person name="Van de Peer Y."/>
            <person name="Liu Z.J."/>
        </authorList>
    </citation>
    <scope>NUCLEOTIDE SEQUENCE [LARGE SCALE GENOMIC DNA]</scope>
    <source>
        <strain evidence="11">cv. Shenzhen</strain>
        <tissue evidence="10">Stem</tissue>
    </source>
</reference>
<keyword evidence="2 6" id="KW-0805">Transcription regulation</keyword>
<dbReference type="SMART" id="SM01372">
    <property type="entry name" value="E2F_TDP"/>
    <property type="match status" value="1"/>
</dbReference>
<name>A0A2I0AS05_9ASPA</name>
<dbReference type="Pfam" id="PF16421">
    <property type="entry name" value="E2F_CC-MB"/>
    <property type="match status" value="1"/>
</dbReference>
<evidence type="ECO:0000256" key="4">
    <source>
        <dbReference type="ARBA" id="ARBA00023163"/>
    </source>
</evidence>
<dbReference type="InterPro" id="IPR032198">
    <property type="entry name" value="E2F_CC-MB"/>
</dbReference>
<comment type="similarity">
    <text evidence="1 6">Belongs to the E2F/DP family.</text>
</comment>
<dbReference type="FunFam" id="1.10.10.10:FF:000008">
    <property type="entry name" value="E2F transcription factor 1"/>
    <property type="match status" value="1"/>
</dbReference>
<dbReference type="GO" id="GO:0046983">
    <property type="term" value="F:protein dimerization activity"/>
    <property type="evidence" value="ECO:0007669"/>
    <property type="project" value="InterPro"/>
</dbReference>
<evidence type="ECO:0000256" key="5">
    <source>
        <dbReference type="ARBA" id="ARBA00023306"/>
    </source>
</evidence>
<evidence type="ECO:0000256" key="2">
    <source>
        <dbReference type="ARBA" id="ARBA00023015"/>
    </source>
</evidence>
<dbReference type="Proteomes" id="UP000236161">
    <property type="component" value="Unassembled WGS sequence"/>
</dbReference>
<feature type="region of interest" description="Disordered" evidence="8">
    <location>
        <begin position="1"/>
        <end position="37"/>
    </location>
</feature>
<sequence length="471" mass="51999">MSAGRAAAKCSGTPSRDVFRPLSRHLPFPSARPPFADSEEYHQFSTADGRRIADELHEGLVIKTPLKRKPEHELNECETNEHSCAPVYSESVTSLLHAPKPSKAGRRCARSKSGKCNKPGVQTPMPYFGSPSSNSLTLSGTCRFDCSLGVLTKKFISLLKHAQDGVLDLNKAAETLDVQKRRIYDITNVLEGIGLIEKKLKNCICWKGFDKNLSPGEAGDGVSLLQVEVENLISNEHELDERISDMRERLRVLSENESNKKWLYVTEDDIKTIPCFQNETLIAIKAPHGTTLEVPDPDEAFEYPRSRYRIVLRSSMGPIDVYLVSQFEKFEEMTGVEVPPSLSPNSGSWLGGNIVNADVVEENRAKDIELQESDASCTNTNISPEFGGLTKIVPSDLDADADYWLLTDSCVAMSDMWSTHEDHASVLKSMSQDDDHCNDALLDPDDFLMDATPPAQNSSIVDPPSHSDTAG</sequence>
<evidence type="ECO:0000313" key="10">
    <source>
        <dbReference type="EMBL" id="PKA58328.1"/>
    </source>
</evidence>
<dbReference type="PANTHER" id="PTHR12081">
    <property type="entry name" value="TRANSCRIPTION FACTOR E2F"/>
    <property type="match status" value="1"/>
</dbReference>
<dbReference type="GO" id="GO:0000981">
    <property type="term" value="F:DNA-binding transcription factor activity, RNA polymerase II-specific"/>
    <property type="evidence" value="ECO:0007669"/>
    <property type="project" value="TreeGrafter"/>
</dbReference>
<evidence type="ECO:0000256" key="6">
    <source>
        <dbReference type="RuleBase" id="RU003796"/>
    </source>
</evidence>
<evidence type="ECO:0000259" key="9">
    <source>
        <dbReference type="SMART" id="SM01372"/>
    </source>
</evidence>
<keyword evidence="6" id="KW-0539">Nucleus</keyword>
<organism evidence="10 11">
    <name type="scientific">Apostasia shenzhenica</name>
    <dbReference type="NCBI Taxonomy" id="1088818"/>
    <lineage>
        <taxon>Eukaryota</taxon>
        <taxon>Viridiplantae</taxon>
        <taxon>Streptophyta</taxon>
        <taxon>Embryophyta</taxon>
        <taxon>Tracheophyta</taxon>
        <taxon>Spermatophyta</taxon>
        <taxon>Magnoliopsida</taxon>
        <taxon>Liliopsida</taxon>
        <taxon>Asparagales</taxon>
        <taxon>Orchidaceae</taxon>
        <taxon>Apostasioideae</taxon>
        <taxon>Apostasia</taxon>
    </lineage>
</organism>
<feature type="region of interest" description="Disordered" evidence="8">
    <location>
        <begin position="99"/>
        <end position="128"/>
    </location>
</feature>
<dbReference type="EMBL" id="KZ451953">
    <property type="protein sequence ID" value="PKA58328.1"/>
    <property type="molecule type" value="Genomic_DNA"/>
</dbReference>
<feature type="compositionally biased region" description="Polar residues" evidence="8">
    <location>
        <begin position="454"/>
        <end position="471"/>
    </location>
</feature>
<accession>A0A2I0AS05</accession>